<evidence type="ECO:0000313" key="2">
    <source>
        <dbReference type="EMBL" id="ADI16730.1"/>
    </source>
</evidence>
<proteinExistence type="predicted"/>
<name>E0XQN9_9BACT</name>
<sequence>MNSYYRSLKRYNSNLASFEALKYDIIITTNKYREYQQPLNERAIAVLMHENRVDLIFRNALIESPSKLDRTNSLLLQVHYRLNPPSKLSYQSHAQHPQTVYSIRNPRKRRGHTTTSITMGTGDYL</sequence>
<reference evidence="2" key="1">
    <citation type="journal article" date="2011" name="Environ. Microbiol.">
        <title>Time-series analyses of Monterey Bay coastal microbial picoplankton using a 'genome proxy' microarray.</title>
        <authorList>
            <person name="Rich V.I."/>
            <person name="Pham V.D."/>
            <person name="Eppley J."/>
            <person name="Shi Y."/>
            <person name="DeLong E.F."/>
        </authorList>
    </citation>
    <scope>NUCLEOTIDE SEQUENCE</scope>
</reference>
<accession>E0XQN9</accession>
<protein>
    <submittedName>
        <fullName evidence="2">Uncharacterized protein</fullName>
    </submittedName>
</protein>
<feature type="region of interest" description="Disordered" evidence="1">
    <location>
        <begin position="106"/>
        <end position="125"/>
    </location>
</feature>
<dbReference type="AlphaFoldDB" id="E0XQN9"/>
<organism evidence="2">
    <name type="scientific">uncultured Verrucomicrobiales bacterium HF0010_05E02</name>
    <dbReference type="NCBI Taxonomy" id="710995"/>
    <lineage>
        <taxon>Bacteria</taxon>
        <taxon>Pseudomonadati</taxon>
        <taxon>Verrucomicrobiota</taxon>
        <taxon>Verrucomicrobiia</taxon>
        <taxon>Verrucomicrobiales</taxon>
        <taxon>environmental samples</taxon>
    </lineage>
</organism>
<evidence type="ECO:0000256" key="1">
    <source>
        <dbReference type="SAM" id="MobiDB-lite"/>
    </source>
</evidence>
<dbReference type="EMBL" id="GU474845">
    <property type="protein sequence ID" value="ADI16730.1"/>
    <property type="molecule type" value="Genomic_DNA"/>
</dbReference>